<evidence type="ECO:0000313" key="3">
    <source>
        <dbReference type="Proteomes" id="UP000218811"/>
    </source>
</evidence>
<organism evidence="2 3">
    <name type="scientific">Wolfiporia cocos (strain MD-104)</name>
    <name type="common">Brown rot fungus</name>
    <dbReference type="NCBI Taxonomy" id="742152"/>
    <lineage>
        <taxon>Eukaryota</taxon>
        <taxon>Fungi</taxon>
        <taxon>Dikarya</taxon>
        <taxon>Basidiomycota</taxon>
        <taxon>Agaricomycotina</taxon>
        <taxon>Agaricomycetes</taxon>
        <taxon>Polyporales</taxon>
        <taxon>Phaeolaceae</taxon>
        <taxon>Wolfiporia</taxon>
    </lineage>
</organism>
<name>A0A2H3JNJ8_WOLCO</name>
<reference evidence="2 3" key="1">
    <citation type="journal article" date="2012" name="Science">
        <title>The Paleozoic origin of enzymatic lignin decomposition reconstructed from 31 fungal genomes.</title>
        <authorList>
            <person name="Floudas D."/>
            <person name="Binder M."/>
            <person name="Riley R."/>
            <person name="Barry K."/>
            <person name="Blanchette R.A."/>
            <person name="Henrissat B."/>
            <person name="Martinez A.T."/>
            <person name="Otillar R."/>
            <person name="Spatafora J.W."/>
            <person name="Yadav J.S."/>
            <person name="Aerts A."/>
            <person name="Benoit I."/>
            <person name="Boyd A."/>
            <person name="Carlson A."/>
            <person name="Copeland A."/>
            <person name="Coutinho P.M."/>
            <person name="de Vries R.P."/>
            <person name="Ferreira P."/>
            <person name="Findley K."/>
            <person name="Foster B."/>
            <person name="Gaskell J."/>
            <person name="Glotzer D."/>
            <person name="Gorecki P."/>
            <person name="Heitman J."/>
            <person name="Hesse C."/>
            <person name="Hori C."/>
            <person name="Igarashi K."/>
            <person name="Jurgens J.A."/>
            <person name="Kallen N."/>
            <person name="Kersten P."/>
            <person name="Kohler A."/>
            <person name="Kuees U."/>
            <person name="Kumar T.K.A."/>
            <person name="Kuo A."/>
            <person name="LaButti K."/>
            <person name="Larrondo L.F."/>
            <person name="Lindquist E."/>
            <person name="Ling A."/>
            <person name="Lombard V."/>
            <person name="Lucas S."/>
            <person name="Lundell T."/>
            <person name="Martin R."/>
            <person name="McLaughlin D.J."/>
            <person name="Morgenstern I."/>
            <person name="Morin E."/>
            <person name="Murat C."/>
            <person name="Nagy L.G."/>
            <person name="Nolan M."/>
            <person name="Ohm R.A."/>
            <person name="Patyshakuliyeva A."/>
            <person name="Rokas A."/>
            <person name="Ruiz-Duenas F.J."/>
            <person name="Sabat G."/>
            <person name="Salamov A."/>
            <person name="Samejima M."/>
            <person name="Schmutz J."/>
            <person name="Slot J.C."/>
            <person name="St John F."/>
            <person name="Stenlid J."/>
            <person name="Sun H."/>
            <person name="Sun S."/>
            <person name="Syed K."/>
            <person name="Tsang A."/>
            <person name="Wiebenga A."/>
            <person name="Young D."/>
            <person name="Pisabarro A."/>
            <person name="Eastwood D.C."/>
            <person name="Martin F."/>
            <person name="Cullen D."/>
            <person name="Grigoriev I.V."/>
            <person name="Hibbett D.S."/>
        </authorList>
    </citation>
    <scope>NUCLEOTIDE SEQUENCE [LARGE SCALE GENOMIC DNA]</scope>
    <source>
        <strain evidence="2 3">MD-104</strain>
    </source>
</reference>
<feature type="region of interest" description="Disordered" evidence="1">
    <location>
        <begin position="329"/>
        <end position="359"/>
    </location>
</feature>
<evidence type="ECO:0000313" key="2">
    <source>
        <dbReference type="EMBL" id="PCH39308.1"/>
    </source>
</evidence>
<dbReference type="OrthoDB" id="2804244at2759"/>
<protein>
    <submittedName>
        <fullName evidence="2">Uncharacterized protein</fullName>
    </submittedName>
</protein>
<evidence type="ECO:0000256" key="1">
    <source>
        <dbReference type="SAM" id="MobiDB-lite"/>
    </source>
</evidence>
<dbReference type="Proteomes" id="UP000218811">
    <property type="component" value="Unassembled WGS sequence"/>
</dbReference>
<feature type="region of interest" description="Disordered" evidence="1">
    <location>
        <begin position="214"/>
        <end position="262"/>
    </location>
</feature>
<accession>A0A2H3JNJ8</accession>
<dbReference type="STRING" id="742152.A0A2H3JNJ8"/>
<proteinExistence type="predicted"/>
<dbReference type="EMBL" id="KB467981">
    <property type="protein sequence ID" value="PCH39308.1"/>
    <property type="molecule type" value="Genomic_DNA"/>
</dbReference>
<feature type="region of interest" description="Disordered" evidence="1">
    <location>
        <begin position="146"/>
        <end position="165"/>
    </location>
</feature>
<keyword evidence="3" id="KW-1185">Reference proteome</keyword>
<sequence>MDITQSVKMNDANGGAGTLRGLVRDVPLGCGSVRTLANLWIGEAVPFDLLLGRPWQRGNLISIDERSEGTYLVFKDRDSNPRHEILVAPGEADQNWSFDPNTYAATQQAAIEAQSYFLEIKEGPADPGQVDEAAETTRESSRIGEYKEVGGPRHSSHTPATETKVSGLRIQTPNEANDMLAQSGGAWRPIRTDIDKASPKWQLSHRLGTCHRHNSMQAPSRLDPHVSAPDHTASASAHDQAAKNDVPNKLTTPGTPGSDAKTCAHYLSEESIRRHYDRLAARQWELIPRDELALLLNVAAQTIPRLPKQINAWQVIEDGPHCIIGSKFQMRPNKESGSGSRATSGHIKPDNSDSQPITSAPRTAYHFERATAPTMPADLPSRYSLWPLAFRPHDAERCHVHPILGLLTRDGTQLSEYGRINDAIMQYPQYKQQGALSNAIFSSPAIFEYSPIDTPYGRGYPMVGLHGARAIQDANSGTAEMRPGTFYAVFFPDSDPGDRPFVIPVLGLGATVDDVVLHPAHVQDDDDDPPPFIDQEGTLVERDLLHPNPACHTCSGDGLPAHSPTPEPAYVLNIQRTPFGLPQSHRSPTPYAPAHPVPEESDLQLYLRKIRSAEDQQWPMKAFSDAGGGYV</sequence>
<dbReference type="AlphaFoldDB" id="A0A2H3JNJ8"/>
<gene>
    <name evidence="2" type="ORF">WOLCODRAFT_159601</name>
</gene>